<proteinExistence type="predicted"/>
<evidence type="ECO:0000313" key="3">
    <source>
        <dbReference type="EMBL" id="KYO50104.1"/>
    </source>
</evidence>
<dbReference type="Pfam" id="PF13521">
    <property type="entry name" value="AAA_28"/>
    <property type="match status" value="1"/>
</dbReference>
<organism evidence="3 4">
    <name type="scientific">Tistrella mobilis</name>
    <dbReference type="NCBI Taxonomy" id="171437"/>
    <lineage>
        <taxon>Bacteria</taxon>
        <taxon>Pseudomonadati</taxon>
        <taxon>Pseudomonadota</taxon>
        <taxon>Alphaproteobacteria</taxon>
        <taxon>Geminicoccales</taxon>
        <taxon>Geminicoccaceae</taxon>
        <taxon>Tistrella</taxon>
    </lineage>
</organism>
<comment type="caution">
    <text evidence="3">The sequence shown here is derived from an EMBL/GenBank/DDBJ whole genome shotgun (WGS) entry which is preliminary data.</text>
</comment>
<reference evidence="2 5" key="2">
    <citation type="journal article" date="2018" name="Nat. Biotechnol.">
        <title>A standardized bacterial taxonomy based on genome phylogeny substantially revises the tree of life.</title>
        <authorList>
            <person name="Parks D.H."/>
            <person name="Chuvochina M."/>
            <person name="Waite D.W."/>
            <person name="Rinke C."/>
            <person name="Skarshewski A."/>
            <person name="Chaumeil P.A."/>
            <person name="Hugenholtz P."/>
        </authorList>
    </citation>
    <scope>NUCLEOTIDE SEQUENCE [LARGE SCALE GENOMIC DNA]</scope>
    <source>
        <strain evidence="2">UBA8739</strain>
    </source>
</reference>
<dbReference type="GeneID" id="97240378"/>
<dbReference type="RefSeq" id="WP_062768751.1">
    <property type="nucleotide sequence ID" value="NZ_CP121013.1"/>
</dbReference>
<dbReference type="InterPro" id="IPR038727">
    <property type="entry name" value="NadR/Ttd14_AAA_dom"/>
</dbReference>
<dbReference type="Proteomes" id="UP000075787">
    <property type="component" value="Unassembled WGS sequence"/>
</dbReference>
<reference evidence="3 4" key="1">
    <citation type="submission" date="2015-12" db="EMBL/GenBank/DDBJ databases">
        <title>Genome sequence of Tistrella mobilis MCCC 1A02139.</title>
        <authorList>
            <person name="Lu L."/>
            <person name="Lai Q."/>
            <person name="Shao Z."/>
            <person name="Qian P."/>
        </authorList>
    </citation>
    <scope>NUCLEOTIDE SEQUENCE [LARGE SCALE GENOMIC DNA]</scope>
    <source>
        <strain evidence="3 4">MCCC 1A02139</strain>
    </source>
</reference>
<evidence type="ECO:0000313" key="2">
    <source>
        <dbReference type="EMBL" id="HAE47879.1"/>
    </source>
</evidence>
<dbReference type="EMBL" id="DMAI01000160">
    <property type="protein sequence ID" value="HAE47879.1"/>
    <property type="molecule type" value="Genomic_DNA"/>
</dbReference>
<dbReference type="OrthoDB" id="7351510at2"/>
<evidence type="ECO:0000313" key="4">
    <source>
        <dbReference type="Proteomes" id="UP000075787"/>
    </source>
</evidence>
<dbReference type="InterPro" id="IPR027417">
    <property type="entry name" value="P-loop_NTPase"/>
</dbReference>
<dbReference type="AlphaFoldDB" id="A0A162JY75"/>
<name>A0A162JY75_9PROT</name>
<sequence>MTETTPRRPRIAVTGSAGTGKTTLVDALGRHFGLPVVPEHMRSRIEAGLDLHKLEWPQFRALIRELYDEHLAARDAAIAETGGAVTDRCPLDTLGFWLHYGFGSDEAETDALAADAVAQMAPLDLVVILPAGAIPFVADGVRSPNHWLQIKFQILIEGLLERFAPDVPVLRMPADVLDPQARIDAVLAALPEGVR</sequence>
<dbReference type="EMBL" id="LPZR01000206">
    <property type="protein sequence ID" value="KYO50104.1"/>
    <property type="molecule type" value="Genomic_DNA"/>
</dbReference>
<dbReference type="Proteomes" id="UP000257706">
    <property type="component" value="Unassembled WGS sequence"/>
</dbReference>
<dbReference type="SUPFAM" id="SSF52540">
    <property type="entry name" value="P-loop containing nucleoside triphosphate hydrolases"/>
    <property type="match status" value="1"/>
</dbReference>
<feature type="domain" description="NadR/Ttd14 AAA" evidence="1">
    <location>
        <begin position="10"/>
        <end position="163"/>
    </location>
</feature>
<protein>
    <recommendedName>
        <fullName evidence="1">NadR/Ttd14 AAA domain-containing protein</fullName>
    </recommendedName>
</protein>
<evidence type="ECO:0000313" key="5">
    <source>
        <dbReference type="Proteomes" id="UP000257706"/>
    </source>
</evidence>
<dbReference type="Gene3D" id="3.40.50.300">
    <property type="entry name" value="P-loop containing nucleotide triphosphate hydrolases"/>
    <property type="match status" value="1"/>
</dbReference>
<accession>A0A162JY75</accession>
<evidence type="ECO:0000259" key="1">
    <source>
        <dbReference type="Pfam" id="PF13521"/>
    </source>
</evidence>
<gene>
    <name evidence="3" type="ORF">AUP44_14195</name>
    <name evidence="2" type="ORF">DCK97_10705</name>
</gene>